<keyword evidence="2" id="KW-0812">Transmembrane</keyword>
<dbReference type="PANTHER" id="PTHR43308">
    <property type="entry name" value="OUTER MEMBRANE PROTEIN ALPHA-RELATED"/>
    <property type="match status" value="1"/>
</dbReference>
<organism evidence="4 5">
    <name type="scientific">Agathobaculum ammoniilyticum</name>
    <dbReference type="NCBI Taxonomy" id="2981778"/>
    <lineage>
        <taxon>Bacteria</taxon>
        <taxon>Bacillati</taxon>
        <taxon>Bacillota</taxon>
        <taxon>Clostridia</taxon>
        <taxon>Eubacteriales</taxon>
        <taxon>Butyricicoccaceae</taxon>
        <taxon>Agathobaculum</taxon>
    </lineage>
</organism>
<accession>A0ABT2U4D7</accession>
<keyword evidence="1" id="KW-0677">Repeat</keyword>
<proteinExistence type="predicted"/>
<evidence type="ECO:0000313" key="5">
    <source>
        <dbReference type="Proteomes" id="UP001652397"/>
    </source>
</evidence>
<comment type="caution">
    <text evidence="4">The sequence shown here is derived from an EMBL/GenBank/DDBJ whole genome shotgun (WGS) entry which is preliminary data.</text>
</comment>
<evidence type="ECO:0000256" key="1">
    <source>
        <dbReference type="ARBA" id="ARBA00022737"/>
    </source>
</evidence>
<gene>
    <name evidence="4" type="ORF">OCV66_10340</name>
</gene>
<feature type="transmembrane region" description="Helical" evidence="2">
    <location>
        <begin position="28"/>
        <end position="47"/>
    </location>
</feature>
<dbReference type="PROSITE" id="PS51272">
    <property type="entry name" value="SLH"/>
    <property type="match status" value="2"/>
</dbReference>
<dbReference type="Pfam" id="PF00395">
    <property type="entry name" value="SLH"/>
    <property type="match status" value="2"/>
</dbReference>
<evidence type="ECO:0000256" key="2">
    <source>
        <dbReference type="SAM" id="Phobius"/>
    </source>
</evidence>
<feature type="domain" description="SLH" evidence="3">
    <location>
        <begin position="106"/>
        <end position="169"/>
    </location>
</feature>
<sequence>MFILEGIFDRIPAISSILCAVSRHQKKVLALVLAFACAFTMFAGAAFTDEADIKAKDAVNMLTALGVIEGDPDGSFRPDATVTRAEMAKMIFVVRNNSIDDSAYANNSSKMTDINSHWAKGYIKFCESQGIIAGYGDNTFKPDATVTGVEAAKMLLVLTGYDANKAGLVGHNWSTNTLKYAGSAGLLDDVNSGLEQGLPRQYAAQMIYNTLEANRVKWSDDSQSFDDVLNGGIKETVGSAYMGLSYDVGTMTEMSKDSLTIKIDGSYDSDNYHQSKDYKTVSFTKVGSDYSKLLGQKVKVMFKDGKTNNVLGIYAISDNTSYTVAANGTEKDGDKVKFGGSSYSVEFYGDADNKTIYDSNKGDAIATYIDGQVAEGTTLDELDNNKLNPNMYTFVDTDGNGKIDTLNVTTYNVAKVSYASSDKIIASGKTYKTADENIADGIAKDDWVVITENLYNDNKDIVKADMSTGTLNGLRDNQSANIFFDGGDVSTSKVTYNEYRVGDDWFKGAAKVQSTASESDLNTVKAGNEVEYVVVNNIMFYVKRVSGKADGKVDEVAMIVNKGTTGIDNEVKLAFFDGTTKTVEVDSDSTIKWDNLKTGTVYGYDVSGDEYSFEALKDGVADSKYEEYYGDMTYMGSQQTSGTNAFNSLGKYTIDDDAEVLLFLPKRTTNIGDDASGNDSKKISGKQFKALANGKIINSSEIYGFYGSMSGIDRVGAMAVAVNSLDGIVKTWSNYGYIVTKPYKVDNSTIEYTFWNGSENVTVQEDKNSTSDRAKGTVIGYDTLTEKDGVKVIDDVDHLTASDITFTAVTSVNDKKDTAIFAKDPVGANGNHELDKVSSSDVFYIDTDADKDLEIGVEDGEIKEAQKVDGDYLANALVIGNDDEIELLIIDQGEYLDNDVYTVDTTGGVVDGEDANASDVKIGSINDVAVGESVDMDVTVTTKNINKGTSVRVSLSNADGLTASATDIDSDGESVVTIKGTPKKEGTATLKVTVDGKTVDRNFTINKEASNVVLKTSYDTTADATFGSVTTYTGTVGYQNAWMLTPDVKVVDGQGTDKSADFTVTKSNLSLITDNNAAAKTFTVATKATTKVGDYKIVVTLGDQKTEQAIKVVTATPDVKLNLNKPTDSNPLSGVSFSNNSGTGYDVGATTWEKSDDGQSGWASDNGNAATGKWYRATATLTAKEGYSFTGFSASVTISDYNVVVTPSQDGTTATVVATLTAAL</sequence>
<keyword evidence="2" id="KW-0472">Membrane</keyword>
<keyword evidence="2" id="KW-1133">Transmembrane helix</keyword>
<evidence type="ECO:0000259" key="3">
    <source>
        <dbReference type="PROSITE" id="PS51272"/>
    </source>
</evidence>
<dbReference type="InterPro" id="IPR051465">
    <property type="entry name" value="Cell_Envelope_Struct_Comp"/>
</dbReference>
<feature type="domain" description="SLH" evidence="3">
    <location>
        <begin position="42"/>
        <end position="105"/>
    </location>
</feature>
<dbReference type="PANTHER" id="PTHR43308:SF5">
    <property type="entry name" value="S-LAYER PROTEIN _ PEPTIDOGLYCAN ENDO-BETA-N-ACETYLGLUCOSAMINIDASE"/>
    <property type="match status" value="1"/>
</dbReference>
<protein>
    <submittedName>
        <fullName evidence="4">S-layer homology domain-containing protein</fullName>
    </submittedName>
</protein>
<dbReference type="Proteomes" id="UP001652397">
    <property type="component" value="Unassembled WGS sequence"/>
</dbReference>
<name>A0ABT2U4D7_9FIRM</name>
<reference evidence="4 5" key="1">
    <citation type="journal article" date="2021" name="ISME Commun">
        <title>Automated analysis of genomic sequences facilitates high-throughput and comprehensive description of bacteria.</title>
        <authorList>
            <person name="Hitch T.C.A."/>
        </authorList>
    </citation>
    <scope>NUCLEOTIDE SEQUENCE [LARGE SCALE GENOMIC DNA]</scope>
    <source>
        <strain evidence="4 5">Sanger_34</strain>
    </source>
</reference>
<dbReference type="EMBL" id="JAOQJE010000009">
    <property type="protein sequence ID" value="MCU6789479.1"/>
    <property type="molecule type" value="Genomic_DNA"/>
</dbReference>
<dbReference type="InterPro" id="IPR001119">
    <property type="entry name" value="SLH_dom"/>
</dbReference>
<evidence type="ECO:0000313" key="4">
    <source>
        <dbReference type="EMBL" id="MCU6789479.1"/>
    </source>
</evidence>
<keyword evidence="5" id="KW-1185">Reference proteome</keyword>